<dbReference type="EMBL" id="NRPP01000010">
    <property type="protein sequence ID" value="TFJ27378.1"/>
    <property type="molecule type" value="Genomic_DNA"/>
</dbReference>
<gene>
    <name evidence="2" type="ORF">CKN69_05880</name>
</gene>
<proteinExistence type="predicted"/>
<organism evidence="2 3">
    <name type="scientific">Carnobacterium divergens</name>
    <name type="common">Lactobacillus divergens</name>
    <dbReference type="NCBI Taxonomy" id="2748"/>
    <lineage>
        <taxon>Bacteria</taxon>
        <taxon>Bacillati</taxon>
        <taxon>Bacillota</taxon>
        <taxon>Bacilli</taxon>
        <taxon>Lactobacillales</taxon>
        <taxon>Carnobacteriaceae</taxon>
        <taxon>Carnobacterium</taxon>
    </lineage>
</organism>
<name>A0A7Z8CYV5_CARDV</name>
<dbReference type="Pfam" id="PF12708">
    <property type="entry name" value="Pect-lyase_RHGA_epim"/>
    <property type="match status" value="1"/>
</dbReference>
<comment type="caution">
    <text evidence="2">The sequence shown here is derived from an EMBL/GenBank/DDBJ whole genome shotgun (WGS) entry which is preliminary data.</text>
</comment>
<feature type="domain" description="Rhamnogalacturonase A/B/Epimerase-like pectate lyase" evidence="1">
    <location>
        <begin position="101"/>
        <end position="332"/>
    </location>
</feature>
<accession>A0A7Z8CYV5</accession>
<evidence type="ECO:0000259" key="1">
    <source>
        <dbReference type="Pfam" id="PF12708"/>
    </source>
</evidence>
<dbReference type="PANTHER" id="PTHR31339">
    <property type="entry name" value="PECTIN LYASE-RELATED"/>
    <property type="match status" value="1"/>
</dbReference>
<sequence>MHLGEKTKELLTNYFPTYKTRTKQLQAIKETERYFNQLKRKESLANPTETGDFYSLITKKSPAFKADVPVAIGASRFLVPWWFQLLKSEIKQYKLQQKTYSIESFGAIGDGVTDSTKAFRKALKKGNRKIIIPPGTYLTREVRLPSNTTLIGSGVDQTIIKLHPNAPIGERVVRNKNRLRGNHHLVIKNMTLDWNVERLGNTEMTAKGGTASSCLTFAHVTYGVIQTIKTLNAGLHGIDLTAAYYSYRGDGTRSRLGSKYIWADEIEAVGFGDDGITTHHSDYLLISNSYLHHPSGKAHQKGFSNSNGIEIDDGSSHVILVNNRTQACFGGIEIKAHEDSSAANDVQIIGHYSSFDNRSYNFRHIGHHQGEDSPSKTAKGIRGTFLVSIEPQFTPLYQESSPRNLVISAYQGVVINHFVGTTQHSSLEKRVGIAVQYRARDVLIAHHVLMGYQTKDTPLYIGKGIQSVTIKKDN</sequence>
<dbReference type="PANTHER" id="PTHR31339:SF9">
    <property type="entry name" value="PLASMIN AND FIBRONECTIN-BINDING PROTEIN A"/>
    <property type="match status" value="1"/>
</dbReference>
<dbReference type="InterPro" id="IPR024535">
    <property type="entry name" value="RHGA/B-epi-like_pectate_lyase"/>
</dbReference>
<dbReference type="InterPro" id="IPR011050">
    <property type="entry name" value="Pectin_lyase_fold/virulence"/>
</dbReference>
<dbReference type="RefSeq" id="WP_135025943.1">
    <property type="nucleotide sequence ID" value="NZ_JBFUWK010000004.1"/>
</dbReference>
<evidence type="ECO:0000313" key="2">
    <source>
        <dbReference type="EMBL" id="TFJ27378.1"/>
    </source>
</evidence>
<dbReference type="Proteomes" id="UP000297938">
    <property type="component" value="Unassembled WGS sequence"/>
</dbReference>
<protein>
    <recommendedName>
        <fullName evidence="1">Rhamnogalacturonase A/B/Epimerase-like pectate lyase domain-containing protein</fullName>
    </recommendedName>
</protein>
<dbReference type="InterPro" id="IPR012334">
    <property type="entry name" value="Pectin_lyas_fold"/>
</dbReference>
<dbReference type="AlphaFoldDB" id="A0A7Z8CYV5"/>
<dbReference type="InterPro" id="IPR051801">
    <property type="entry name" value="GH28_Enzymes"/>
</dbReference>
<dbReference type="SUPFAM" id="SSF51126">
    <property type="entry name" value="Pectin lyase-like"/>
    <property type="match status" value="1"/>
</dbReference>
<evidence type="ECO:0000313" key="3">
    <source>
        <dbReference type="Proteomes" id="UP000297938"/>
    </source>
</evidence>
<reference evidence="2 3" key="1">
    <citation type="journal article" date="2018" name="Int. J. Food Microbiol.">
        <title>Growth of Carnobacterium spp. isolated from chilled vacuum-packaged meat under relevant acidic conditions.</title>
        <authorList>
            <person name="Zhang P."/>
            <person name="Badoni M."/>
            <person name="Ganzle M."/>
            <person name="Yang X."/>
        </authorList>
    </citation>
    <scope>NUCLEOTIDE SEQUENCE [LARGE SCALE GENOMIC DNA]</scope>
    <source>
        <strain evidence="2 3">B2</strain>
    </source>
</reference>
<dbReference type="Gene3D" id="2.160.20.10">
    <property type="entry name" value="Single-stranded right-handed beta-helix, Pectin lyase-like"/>
    <property type="match status" value="1"/>
</dbReference>